<dbReference type="RefSeq" id="WP_209369710.1">
    <property type="nucleotide sequence ID" value="NZ_JAGIZA010000001.1"/>
</dbReference>
<dbReference type="EMBL" id="JAGIZA010000001">
    <property type="protein sequence ID" value="MBP0491232.1"/>
    <property type="molecule type" value="Genomic_DNA"/>
</dbReference>
<name>A0A940S5P8_9PROT</name>
<dbReference type="Proteomes" id="UP000677537">
    <property type="component" value="Unassembled WGS sequence"/>
</dbReference>
<dbReference type="InterPro" id="IPR036736">
    <property type="entry name" value="ACP-like_sf"/>
</dbReference>
<proteinExistence type="predicted"/>
<dbReference type="Gene3D" id="1.10.1200.10">
    <property type="entry name" value="ACP-like"/>
    <property type="match status" value="1"/>
</dbReference>
<feature type="domain" description="Carrier" evidence="1">
    <location>
        <begin position="1"/>
        <end position="79"/>
    </location>
</feature>
<evidence type="ECO:0000259" key="1">
    <source>
        <dbReference type="PROSITE" id="PS50075"/>
    </source>
</evidence>
<dbReference type="Pfam" id="PF00550">
    <property type="entry name" value="PP-binding"/>
    <property type="match status" value="1"/>
</dbReference>
<gene>
    <name evidence="2" type="ORF">J5Y10_00405</name>
</gene>
<evidence type="ECO:0000313" key="3">
    <source>
        <dbReference type="Proteomes" id="UP000677537"/>
    </source>
</evidence>
<evidence type="ECO:0000313" key="2">
    <source>
        <dbReference type="EMBL" id="MBP0491232.1"/>
    </source>
</evidence>
<dbReference type="SUPFAM" id="SSF47336">
    <property type="entry name" value="ACP-like"/>
    <property type="match status" value="1"/>
</dbReference>
<reference evidence="2" key="1">
    <citation type="submission" date="2021-03" db="EMBL/GenBank/DDBJ databases">
        <authorList>
            <person name="So Y."/>
        </authorList>
    </citation>
    <scope>NUCLEOTIDE SEQUENCE</scope>
    <source>
        <strain evidence="2">SG15</strain>
    </source>
</reference>
<comment type="caution">
    <text evidence="2">The sequence shown here is derived from an EMBL/GenBank/DDBJ whole genome shotgun (WGS) entry which is preliminary data.</text>
</comment>
<dbReference type="AlphaFoldDB" id="A0A940S5P8"/>
<protein>
    <submittedName>
        <fullName evidence="2">Acyl carrier protein</fullName>
    </submittedName>
</protein>
<sequence length="83" mass="9073">MLDEQAALREIAAALEESGKLTGPLTMETHILRDLNFDSVGAIDFIMLLETRLDTIISMDRMAEIETVGDLVRVLVSDPSLAA</sequence>
<dbReference type="PROSITE" id="PS50075">
    <property type="entry name" value="CARRIER"/>
    <property type="match status" value="1"/>
</dbReference>
<keyword evidence="3" id="KW-1185">Reference proteome</keyword>
<organism evidence="2 3">
    <name type="scientific">Roseomonas indoligenes</name>
    <dbReference type="NCBI Taxonomy" id="2820811"/>
    <lineage>
        <taxon>Bacteria</taxon>
        <taxon>Pseudomonadati</taxon>
        <taxon>Pseudomonadota</taxon>
        <taxon>Alphaproteobacteria</taxon>
        <taxon>Acetobacterales</taxon>
        <taxon>Roseomonadaceae</taxon>
        <taxon>Roseomonas</taxon>
    </lineage>
</organism>
<accession>A0A940S5P8</accession>
<dbReference type="InterPro" id="IPR009081">
    <property type="entry name" value="PP-bd_ACP"/>
</dbReference>